<dbReference type="Gene3D" id="2.80.10.50">
    <property type="match status" value="1"/>
</dbReference>
<dbReference type="RefSeq" id="WP_149160107.1">
    <property type="nucleotide sequence ID" value="NZ_CP043505.1"/>
</dbReference>
<sequence length="501" mass="52483">MMAPIGRNGRIAAITGIVALSLVTASSAGWAYWTSQATVNLTASSADLTITTDNFPSLEHVFLNESLAHTGSVTVTNTTVSSSTQGSQVELTFSGTGGDAYRSNFAFTVWLQTGDNPCTAEATPGPALASGTWGDGDTYTTPPDEGFLPDESRIYCVRTTATRATTNWPPNGAMSFTPQISAEIVRGNYSGAASASTTQSSQYIFPVYGPPTADTAWFFIHTLATGPERRCLDVSGGNSAPGATVLGIVCKNADVANQAWRFVPIDGKPGYYQIISNLSNTLAIAAEPTGTALHTATSSPANVQQHWTLQKTDVGFTNAMWERWRYQIVNDGTGLCMTTGLLPGTNGISLAPCERLDTQIFFVVRTMFSGINADPDTDTIFCSFVTGPPAPDEPSGTQPVPRFVYRVTAGTPGMRYDVHFINSAGQLVWPGGVSVGANGMATWSNATTTNGLAGTGTLEIYEDVDNPNAGNVDPGTLIARGSLSNVTPQSCSLTGMGGAAP</sequence>
<dbReference type="Proteomes" id="UP000324678">
    <property type="component" value="Chromosome"/>
</dbReference>
<reference evidence="2 3" key="1">
    <citation type="submission" date="2019-09" db="EMBL/GenBank/DDBJ databases">
        <title>Genome sequencing of strain KACC 19306.</title>
        <authorList>
            <person name="Heo J."/>
            <person name="Kim S.-J."/>
            <person name="Kim J.-S."/>
            <person name="Hong S.-B."/>
            <person name="Kwon S.-W."/>
        </authorList>
    </citation>
    <scope>NUCLEOTIDE SEQUENCE [LARGE SCALE GENOMIC DNA]</scope>
    <source>
        <strain evidence="2 3">KACC 19306</strain>
    </source>
</reference>
<dbReference type="KEGG" id="ail:FLP10_06345"/>
<gene>
    <name evidence="2" type="ORF">FLP10_06345</name>
</gene>
<proteinExistence type="predicted"/>
<dbReference type="Pfam" id="PF14200">
    <property type="entry name" value="RicinB_lectin_2"/>
    <property type="match status" value="1"/>
</dbReference>
<keyword evidence="2" id="KW-0430">Lectin</keyword>
<accession>A0A5C1YF07</accession>
<dbReference type="InterPro" id="IPR035992">
    <property type="entry name" value="Ricin_B-like_lectins"/>
</dbReference>
<protein>
    <submittedName>
        <fullName evidence="2">Ricin-type beta-trefoil lectin domain protein</fullName>
    </submittedName>
</protein>
<name>A0A5C1YF07_9MICO</name>
<feature type="domain" description="Ricin B lectin" evidence="1">
    <location>
        <begin position="256"/>
        <end position="338"/>
    </location>
</feature>
<dbReference type="EMBL" id="CP043505">
    <property type="protein sequence ID" value="QEO14085.1"/>
    <property type="molecule type" value="Genomic_DNA"/>
</dbReference>
<dbReference type="OrthoDB" id="5120064at2"/>
<dbReference type="InterPro" id="IPR000772">
    <property type="entry name" value="Ricin_B_lectin"/>
</dbReference>
<dbReference type="CDD" id="cd00161">
    <property type="entry name" value="beta-trefoil_Ricin-like"/>
    <property type="match status" value="1"/>
</dbReference>
<dbReference type="SUPFAM" id="SSF50370">
    <property type="entry name" value="Ricin B-like lectins"/>
    <property type="match status" value="1"/>
</dbReference>
<evidence type="ECO:0000313" key="3">
    <source>
        <dbReference type="Proteomes" id="UP000324678"/>
    </source>
</evidence>
<dbReference type="PROSITE" id="PS50231">
    <property type="entry name" value="RICIN_B_LECTIN"/>
    <property type="match status" value="1"/>
</dbReference>
<keyword evidence="3" id="KW-1185">Reference proteome</keyword>
<dbReference type="AlphaFoldDB" id="A0A5C1YF07"/>
<evidence type="ECO:0000313" key="2">
    <source>
        <dbReference type="EMBL" id="QEO14085.1"/>
    </source>
</evidence>
<dbReference type="GO" id="GO:0030246">
    <property type="term" value="F:carbohydrate binding"/>
    <property type="evidence" value="ECO:0007669"/>
    <property type="project" value="UniProtKB-KW"/>
</dbReference>
<organism evidence="2 3">
    <name type="scientific">Agromyces intestinalis</name>
    <dbReference type="NCBI Taxonomy" id="2592652"/>
    <lineage>
        <taxon>Bacteria</taxon>
        <taxon>Bacillati</taxon>
        <taxon>Actinomycetota</taxon>
        <taxon>Actinomycetes</taxon>
        <taxon>Micrococcales</taxon>
        <taxon>Microbacteriaceae</taxon>
        <taxon>Agromyces</taxon>
    </lineage>
</organism>
<evidence type="ECO:0000259" key="1">
    <source>
        <dbReference type="Pfam" id="PF14200"/>
    </source>
</evidence>